<protein>
    <submittedName>
        <fullName evidence="10">Multidrug resistance protein</fullName>
    </submittedName>
</protein>
<dbReference type="PANTHER" id="PTHR19241">
    <property type="entry name" value="ATP-BINDING CASSETTE TRANSPORTER"/>
    <property type="match status" value="1"/>
</dbReference>
<feature type="transmembrane region" description="Helical" evidence="8">
    <location>
        <begin position="467"/>
        <end position="488"/>
    </location>
</feature>
<dbReference type="EMBL" id="JASWJB010000314">
    <property type="protein sequence ID" value="KAK2591717.1"/>
    <property type="molecule type" value="Genomic_DNA"/>
</dbReference>
<keyword evidence="11" id="KW-1185">Reference proteome</keyword>
<dbReference type="PROSITE" id="PS50893">
    <property type="entry name" value="ABC_TRANSPORTER_2"/>
    <property type="match status" value="1"/>
</dbReference>
<feature type="compositionally biased region" description="Basic and acidic residues" evidence="7">
    <location>
        <begin position="736"/>
        <end position="755"/>
    </location>
</feature>
<name>A0AAJ0FPA3_9HYPO</name>
<dbReference type="GO" id="GO:0005524">
    <property type="term" value="F:ATP binding"/>
    <property type="evidence" value="ECO:0007669"/>
    <property type="project" value="InterPro"/>
</dbReference>
<feature type="transmembrane region" description="Helical" evidence="8">
    <location>
        <begin position="679"/>
        <end position="700"/>
    </location>
</feature>
<dbReference type="AlphaFoldDB" id="A0AAJ0FPA3"/>
<feature type="region of interest" description="Disordered" evidence="7">
    <location>
        <begin position="733"/>
        <end position="755"/>
    </location>
</feature>
<organism evidence="10 11">
    <name type="scientific">Conoideocrella luteorostrata</name>
    <dbReference type="NCBI Taxonomy" id="1105319"/>
    <lineage>
        <taxon>Eukaryota</taxon>
        <taxon>Fungi</taxon>
        <taxon>Dikarya</taxon>
        <taxon>Ascomycota</taxon>
        <taxon>Pezizomycotina</taxon>
        <taxon>Sordariomycetes</taxon>
        <taxon>Hypocreomycetidae</taxon>
        <taxon>Hypocreales</taxon>
        <taxon>Clavicipitaceae</taxon>
        <taxon>Conoideocrella</taxon>
    </lineage>
</organism>
<evidence type="ECO:0000256" key="6">
    <source>
        <dbReference type="ARBA" id="ARBA00023136"/>
    </source>
</evidence>
<feature type="transmembrane region" description="Helical" evidence="8">
    <location>
        <begin position="544"/>
        <end position="564"/>
    </location>
</feature>
<feature type="transmembrane region" description="Helical" evidence="8">
    <location>
        <begin position="509"/>
        <end position="532"/>
    </location>
</feature>
<keyword evidence="4 8" id="KW-0812">Transmembrane</keyword>
<dbReference type="InterPro" id="IPR013525">
    <property type="entry name" value="ABC2_TM"/>
</dbReference>
<sequence>MESLQSKSNSGPDTEPSKTAENGASGRARLREWLRAKQNHQQLQIGVSFRNLECIGRCVSAQPQATYISALARLLRASRSQEEVRILSDFEGLIRPGEMLLVLGRPGSGCSTFLKALSGETHGFDLGENSIINYQGMRYKTFHRNFFGQRNYLAELDVHFPELTLGQTLEFASSARANNCQNSKSHCEKSGEGTARIMASVFGLTSAYDTLMGDVLIRGVSGGEKRRTSIAEAYISGSQLQCWDNSTRGLDSLTAKRFIEVLRQSTDALQSTVAMSLYQASESMYMNFDKVILLYEGHEIFFGPINTAVHYFTNLGFARPRNATTPDFLTSLTNPPEHVAQEGWRNRLPRSRDDFVAAWKSSNQAKSLRDEILTFESMHPFSSTGSIPTIGEQTPGSNVLSPQSPTFSLQIHGQIIVCLKRAFHRLRNNFTPVLSTIIANAILGIVIGSAFYDLGEDSLSLMQRSTLLFFVTMLNSFVPAFEIDIMWAQRPIVEKHHRYAFYHPFAERVAFMISDFPAKVALSFMLHLPVYFMANLRRTSKGFFVYWFFMLVNLFTMAMLFRMIGAISKSRDGTMTPVSILTLLCVLYTGFVVPPPYMVPWLGWFRYINPIAYTYESLMVNELHHRQFPCSTIIPDGPAYVNITKADRLCAEVGRHTGTDMVDGTDFLALKYGYTEGHLWRNMAILLSMMVAFFIVHLLASEYISAQKSRGEVLIFNKPIAKHREDEEAAMAENTARPHDSALGEKTDNHERHGHLDPMNTIHARYQSSIFHWNDLAYSVKIHGESRKLLADISGWLKPGSLTALMGATGAGKTTLLDVLAGRALSGEVSGDIFIDGRPRDDTSSFRRRMAYVQQNDIHLPTATVREALQFSALLRQSNARSKAEKLDYVEDVLKMLDMEAYADAVVGVPGEGLNVEQRKRLSIGVEMAAMPDLVLFLGK</sequence>
<dbReference type="GO" id="GO:0016020">
    <property type="term" value="C:membrane"/>
    <property type="evidence" value="ECO:0007669"/>
    <property type="project" value="UniProtKB-SubCell"/>
</dbReference>
<dbReference type="InterPro" id="IPR010929">
    <property type="entry name" value="PDR_CDR_ABC"/>
</dbReference>
<comment type="caution">
    <text evidence="10">The sequence shown here is derived from an EMBL/GenBank/DDBJ whole genome shotgun (WGS) entry which is preliminary data.</text>
</comment>
<keyword evidence="3" id="KW-0813">Transport</keyword>
<evidence type="ECO:0000256" key="7">
    <source>
        <dbReference type="SAM" id="MobiDB-lite"/>
    </source>
</evidence>
<dbReference type="InterPro" id="IPR003439">
    <property type="entry name" value="ABC_transporter-like_ATP-bd"/>
</dbReference>
<evidence type="ECO:0000256" key="8">
    <source>
        <dbReference type="SAM" id="Phobius"/>
    </source>
</evidence>
<reference evidence="10" key="1">
    <citation type="submission" date="2023-06" db="EMBL/GenBank/DDBJ databases">
        <title>Conoideocrella luteorostrata (Hypocreales: Clavicipitaceae), a potential biocontrol fungus for elongate hemlock scale in United States Christmas tree production areas.</title>
        <authorList>
            <person name="Barrett H."/>
            <person name="Lovett B."/>
            <person name="Macias A.M."/>
            <person name="Stajich J.E."/>
            <person name="Kasson M.T."/>
        </authorList>
    </citation>
    <scope>NUCLEOTIDE SEQUENCE</scope>
    <source>
        <strain evidence="10">ARSEF 14590</strain>
    </source>
</reference>
<evidence type="ECO:0000313" key="10">
    <source>
        <dbReference type="EMBL" id="KAK2591717.1"/>
    </source>
</evidence>
<dbReference type="Gene3D" id="3.40.50.300">
    <property type="entry name" value="P-loop containing nucleotide triphosphate hydrolases"/>
    <property type="match status" value="2"/>
</dbReference>
<feature type="transmembrane region" description="Helical" evidence="8">
    <location>
        <begin position="430"/>
        <end position="452"/>
    </location>
</feature>
<evidence type="ECO:0000256" key="1">
    <source>
        <dbReference type="ARBA" id="ARBA00004141"/>
    </source>
</evidence>
<dbReference type="InterPro" id="IPR027417">
    <property type="entry name" value="P-loop_NTPase"/>
</dbReference>
<evidence type="ECO:0000259" key="9">
    <source>
        <dbReference type="PROSITE" id="PS50893"/>
    </source>
</evidence>
<dbReference type="GO" id="GO:0016887">
    <property type="term" value="F:ATP hydrolysis activity"/>
    <property type="evidence" value="ECO:0007669"/>
    <property type="project" value="InterPro"/>
</dbReference>
<feature type="transmembrane region" description="Helical" evidence="8">
    <location>
        <begin position="576"/>
        <end position="597"/>
    </location>
</feature>
<accession>A0AAJ0FPA3</accession>
<dbReference type="Pfam" id="PF00005">
    <property type="entry name" value="ABC_tran"/>
    <property type="match status" value="2"/>
</dbReference>
<gene>
    <name evidence="10" type="primary">CDR1_1</name>
    <name evidence="10" type="ORF">QQS21_010602</name>
</gene>
<keyword evidence="5 8" id="KW-1133">Transmembrane helix</keyword>
<dbReference type="Pfam" id="PF06422">
    <property type="entry name" value="PDR_CDR"/>
    <property type="match status" value="1"/>
</dbReference>
<evidence type="ECO:0000313" key="11">
    <source>
        <dbReference type="Proteomes" id="UP001251528"/>
    </source>
</evidence>
<keyword evidence="6 8" id="KW-0472">Membrane</keyword>
<feature type="compositionally biased region" description="Polar residues" evidence="7">
    <location>
        <begin position="1"/>
        <end position="22"/>
    </location>
</feature>
<evidence type="ECO:0000256" key="4">
    <source>
        <dbReference type="ARBA" id="ARBA00022692"/>
    </source>
</evidence>
<comment type="subcellular location">
    <subcellularLocation>
        <location evidence="1">Membrane</location>
        <topology evidence="1">Multi-pass membrane protein</topology>
    </subcellularLocation>
</comment>
<proteinExistence type="inferred from homology"/>
<dbReference type="Proteomes" id="UP001251528">
    <property type="component" value="Unassembled WGS sequence"/>
</dbReference>
<comment type="similarity">
    <text evidence="2">Belongs to the ABC transporter superfamily. ABCG family. PDR (TC 3.A.1.205) subfamily.</text>
</comment>
<dbReference type="SUPFAM" id="SSF52540">
    <property type="entry name" value="P-loop containing nucleoside triphosphate hydrolases"/>
    <property type="match status" value="2"/>
</dbReference>
<feature type="domain" description="ABC transporter" evidence="9">
    <location>
        <begin position="72"/>
        <end position="321"/>
    </location>
</feature>
<dbReference type="Pfam" id="PF01061">
    <property type="entry name" value="ABC2_membrane"/>
    <property type="match status" value="1"/>
</dbReference>
<evidence type="ECO:0000256" key="2">
    <source>
        <dbReference type="ARBA" id="ARBA00006012"/>
    </source>
</evidence>
<feature type="region of interest" description="Disordered" evidence="7">
    <location>
        <begin position="1"/>
        <end position="24"/>
    </location>
</feature>
<evidence type="ECO:0000256" key="3">
    <source>
        <dbReference type="ARBA" id="ARBA00022448"/>
    </source>
</evidence>
<dbReference type="GO" id="GO:0140359">
    <property type="term" value="F:ABC-type transporter activity"/>
    <property type="evidence" value="ECO:0007669"/>
    <property type="project" value="InterPro"/>
</dbReference>
<evidence type="ECO:0000256" key="5">
    <source>
        <dbReference type="ARBA" id="ARBA00022989"/>
    </source>
</evidence>